<comment type="similarity">
    <text evidence="1">Belongs to the UPF0284 family.</text>
</comment>
<gene>
    <name evidence="2" type="ORF">IC007_0064</name>
</gene>
<dbReference type="PANTHER" id="PTHR38811:SF1">
    <property type="entry name" value="UPF0284 PROTEIN SLL1500"/>
    <property type="match status" value="1"/>
</dbReference>
<evidence type="ECO:0000313" key="2">
    <source>
        <dbReference type="EMBL" id="BBG25559.1"/>
    </source>
</evidence>
<dbReference type="GO" id="GO:0008939">
    <property type="term" value="F:nicotinate-nucleotide-dimethylbenzimidazole phosphoribosyltransferase activity"/>
    <property type="evidence" value="ECO:0007669"/>
    <property type="project" value="InterPro"/>
</dbReference>
<accession>A0A510DZH3</accession>
<dbReference type="AlphaFoldDB" id="A0A510DZH3"/>
<dbReference type="Proteomes" id="UP000325030">
    <property type="component" value="Chromosome"/>
</dbReference>
<evidence type="ECO:0000313" key="3">
    <source>
        <dbReference type="Proteomes" id="UP000325030"/>
    </source>
</evidence>
<dbReference type="NCBIfam" id="TIGR00303">
    <property type="entry name" value="nicotinate mononucleotide-dependent phosphoribosyltransferase CobT"/>
    <property type="match status" value="1"/>
</dbReference>
<dbReference type="HAMAP" id="MF_01086">
    <property type="entry name" value="UPF0284"/>
    <property type="match status" value="1"/>
</dbReference>
<dbReference type="SUPFAM" id="SSF52733">
    <property type="entry name" value="Nicotinate mononucleotide:5,6-dimethylbenzimidazole phosphoribosyltransferase (CobT)"/>
    <property type="match status" value="1"/>
</dbReference>
<dbReference type="GeneID" id="41716588"/>
<dbReference type="CDD" id="cd02439">
    <property type="entry name" value="DMB-PRT_CobT"/>
    <property type="match status" value="1"/>
</dbReference>
<dbReference type="InterPro" id="IPR036087">
    <property type="entry name" value="Nict_dMeBzImd_PRibTrfase_sf"/>
</dbReference>
<evidence type="ECO:0000256" key="1">
    <source>
        <dbReference type="HAMAP-Rule" id="MF_01086"/>
    </source>
</evidence>
<proteinExistence type="inferred from homology"/>
<reference evidence="3" key="1">
    <citation type="submission" date="2018-09" db="EMBL/GenBank/DDBJ databases">
        <title>Complete Genome Sequencing of Sulfolobus sp. JCM 16834.</title>
        <authorList>
            <person name="Kato S."/>
            <person name="Itoh T."/>
            <person name="Ohkuma M."/>
        </authorList>
    </citation>
    <scope>NUCLEOTIDE SEQUENCE [LARGE SCALE GENOMIC DNA]</scope>
    <source>
        <strain evidence="3">IC-007</strain>
    </source>
</reference>
<dbReference type="RefSeq" id="WP_149564549.1">
    <property type="nucleotide sequence ID" value="NZ_AP018930.1"/>
</dbReference>
<organism evidence="2 3">
    <name type="scientific">Sulfuracidifex tepidarius</name>
    <dbReference type="NCBI Taxonomy" id="1294262"/>
    <lineage>
        <taxon>Archaea</taxon>
        <taxon>Thermoproteota</taxon>
        <taxon>Thermoprotei</taxon>
        <taxon>Sulfolobales</taxon>
        <taxon>Sulfolobaceae</taxon>
        <taxon>Sulfuracidifex</taxon>
    </lineage>
</organism>
<dbReference type="NCBIfam" id="NF003372">
    <property type="entry name" value="PRK04447.1-5"/>
    <property type="match status" value="1"/>
</dbReference>
<protein>
    <recommendedName>
        <fullName evidence="1">UPF0284 protein IC007_0064</fullName>
    </recommendedName>
</protein>
<dbReference type="InterPro" id="IPR003200">
    <property type="entry name" value="Nict_dMeBzImd_PRibTrfase"/>
</dbReference>
<dbReference type="EMBL" id="AP018930">
    <property type="protein sequence ID" value="BBG25559.1"/>
    <property type="molecule type" value="Genomic_DNA"/>
</dbReference>
<dbReference type="InterPro" id="IPR002805">
    <property type="entry name" value="Nict_dMeBzImd_PRibTrfase_arc"/>
</dbReference>
<name>A0A510DZH3_9CREN</name>
<dbReference type="PANTHER" id="PTHR38811">
    <property type="match status" value="1"/>
</dbReference>
<dbReference type="NCBIfam" id="NF003368">
    <property type="entry name" value="PRK04447.1-1"/>
    <property type="match status" value="1"/>
</dbReference>
<sequence>MLQDKVLFALIIGTTDVSLIPGITIAGATPELTMFTPAADAEFLINGRCQVINGVPITPDGIPSPAIISRASLNLTGVPSLVVNGGTRIKPTGIPFIEVGGEPGKDIREGALDKEVMIRMRENAERLGRQLSRGFDTLIIGESIPAGTTTALSTLLALGYKAFGKVSSASPNNPVEIKESVVKQALIDLPEDKIEKLSRVSDPMIITASALAEGFENRVVLAGGTQMTAVAAVIKEFSPGKVKDLSIWTTRWIIEDKRSDIIGLASEVGVKVDVSQLDFSSSKIDGLKAYDKGYVKEGVGAGGLSLLAMKMGFTKEEVMREVEKVYEEARNEKI</sequence>
<dbReference type="Gene3D" id="3.40.50.10210">
    <property type="match status" value="1"/>
</dbReference>